<accession>A0A8J6LZY5</accession>
<reference evidence="1" key="2">
    <citation type="submission" date="2020-08" db="EMBL/GenBank/DDBJ databases">
        <authorList>
            <person name="Lai Q."/>
        </authorList>
    </citation>
    <scope>NUCLEOTIDE SEQUENCE</scope>
    <source>
        <strain evidence="1">S27-2</strain>
    </source>
</reference>
<comment type="caution">
    <text evidence="1">The sequence shown here is derived from an EMBL/GenBank/DDBJ whole genome shotgun (WGS) entry which is preliminary data.</text>
</comment>
<gene>
    <name evidence="1" type="ORF">H8B19_11890</name>
</gene>
<dbReference type="NCBIfam" id="NF043066">
    <property type="entry name" value="ETEC_3214_dom"/>
    <property type="match status" value="1"/>
</dbReference>
<protein>
    <submittedName>
        <fullName evidence="1">Uncharacterized protein</fullName>
    </submittedName>
</protein>
<dbReference type="EMBL" id="JACNEP010000008">
    <property type="protein sequence ID" value="MBC3766580.1"/>
    <property type="molecule type" value="Genomic_DNA"/>
</dbReference>
<evidence type="ECO:0000313" key="1">
    <source>
        <dbReference type="EMBL" id="MBC3766580.1"/>
    </source>
</evidence>
<dbReference type="RefSeq" id="WP_186507108.1">
    <property type="nucleotide sequence ID" value="NZ_JACNEP010000008.1"/>
</dbReference>
<reference evidence="1" key="1">
    <citation type="journal article" date="2018" name="Int. J. Syst. Evol. Microbiol.">
        <title>Neptunicella marina gen. nov., sp. nov., isolated from surface seawater.</title>
        <authorList>
            <person name="Liu X."/>
            <person name="Lai Q."/>
            <person name="Du Y."/>
            <person name="Zhang X."/>
            <person name="Liu Z."/>
            <person name="Sun F."/>
            <person name="Shao Z."/>
        </authorList>
    </citation>
    <scope>NUCLEOTIDE SEQUENCE</scope>
    <source>
        <strain evidence="1">S27-2</strain>
    </source>
</reference>
<proteinExistence type="predicted"/>
<sequence>MAEDANRSRFSLFTQQFFNRTLFKRVVFYIPVAVITLGQFNDSKELSLEAYNSIKTNFTHSLEYEKLSHLNIGRTISFVEDYFGPPEVVKVSQQNPDVHYQYYNIGKAVVTIMNHDGRVSGFTVIPTQTDFDPVLPYLDKSLAQINLGTEFFSEPEFFFDAFNLVYFAQGQNLGKQFIFLTWMAGIVEYGRFSRLRSDGELIPLNTAITQISGINESVLANQQDKVAQAIVNLQMNQPPNFYAFTELDTALIPESLLTRFEFKTYFGVHNG</sequence>
<keyword evidence="2" id="KW-1185">Reference proteome</keyword>
<dbReference type="AlphaFoldDB" id="A0A8J6LZY5"/>
<name>A0A8J6LZY5_9ALTE</name>
<dbReference type="Proteomes" id="UP000601768">
    <property type="component" value="Unassembled WGS sequence"/>
</dbReference>
<organism evidence="1 2">
    <name type="scientific">Neptunicella marina</name>
    <dbReference type="NCBI Taxonomy" id="2125989"/>
    <lineage>
        <taxon>Bacteria</taxon>
        <taxon>Pseudomonadati</taxon>
        <taxon>Pseudomonadota</taxon>
        <taxon>Gammaproteobacteria</taxon>
        <taxon>Alteromonadales</taxon>
        <taxon>Alteromonadaceae</taxon>
        <taxon>Neptunicella</taxon>
    </lineage>
</organism>
<evidence type="ECO:0000313" key="2">
    <source>
        <dbReference type="Proteomes" id="UP000601768"/>
    </source>
</evidence>
<dbReference type="InterPro" id="IPR050010">
    <property type="entry name" value="ETEC_3214_dom"/>
</dbReference>